<proteinExistence type="predicted"/>
<dbReference type="Gene3D" id="3.40.50.1820">
    <property type="entry name" value="alpha/beta hydrolase"/>
    <property type="match status" value="1"/>
</dbReference>
<organism evidence="2 3">
    <name type="scientific">Cupriavidus malaysiensis</name>
    <dbReference type="NCBI Taxonomy" id="367825"/>
    <lineage>
        <taxon>Bacteria</taxon>
        <taxon>Pseudomonadati</taxon>
        <taxon>Pseudomonadota</taxon>
        <taxon>Betaproteobacteria</taxon>
        <taxon>Burkholderiales</taxon>
        <taxon>Burkholderiaceae</taxon>
        <taxon>Cupriavidus</taxon>
    </lineage>
</organism>
<protein>
    <submittedName>
        <fullName evidence="2">3-oxoadipate enol-lactonase</fullName>
    </submittedName>
</protein>
<sequence>MSAESTVQPLRRVPVDDIELQVRVDGSDGPWVVMVHALGANHTLWDAAARHLAPRYRVARLDLRGHGGSSAPIGAYSMLRLADDVAAAMDALQIPQAHYVGISLGGMIGQVMGVRHPERLLSLTLADTVDRTPLEAHPMWHERIGQAEAHGMAGLVEATLARWLTPEFRAAQPEESERIRAMILDTPVHGYVGAALAILAFDMASAIHRIQCPALVVVGDQDAGSPLPGARAMAAAIPGARLEVLPQAAHLAPIERAERFHALLDAFLGHSACGAQCDIP</sequence>
<dbReference type="PANTHER" id="PTHR43433">
    <property type="entry name" value="HYDROLASE, ALPHA/BETA FOLD FAMILY PROTEIN"/>
    <property type="match status" value="1"/>
</dbReference>
<dbReference type="InterPro" id="IPR000073">
    <property type="entry name" value="AB_hydrolase_1"/>
</dbReference>
<dbReference type="RefSeq" id="WP_071010712.1">
    <property type="nucleotide sequence ID" value="NZ_CP017754.1"/>
</dbReference>
<dbReference type="SUPFAM" id="SSF53474">
    <property type="entry name" value="alpha/beta-Hydrolases"/>
    <property type="match status" value="1"/>
</dbReference>
<evidence type="ECO:0000313" key="2">
    <source>
        <dbReference type="EMBL" id="AOZ04814.1"/>
    </source>
</evidence>
<dbReference type="InterPro" id="IPR050471">
    <property type="entry name" value="AB_hydrolase"/>
</dbReference>
<dbReference type="PRINTS" id="PR00111">
    <property type="entry name" value="ABHYDROLASE"/>
</dbReference>
<keyword evidence="3" id="KW-1185">Reference proteome</keyword>
<evidence type="ECO:0000313" key="3">
    <source>
        <dbReference type="Proteomes" id="UP000177515"/>
    </source>
</evidence>
<reference evidence="2 3" key="1">
    <citation type="submission" date="2016-10" db="EMBL/GenBank/DDBJ databases">
        <title>Complete genome sequences of three Cupriavidus strains isolated from various Malaysian environments.</title>
        <authorList>
            <person name="Abdullah A.A.-A."/>
            <person name="Shafie N.A.H."/>
            <person name="Lau N.S."/>
        </authorList>
    </citation>
    <scope>NUCLEOTIDE SEQUENCE [LARGE SCALE GENOMIC DNA]</scope>
    <source>
        <strain evidence="2 3">USMAA1020</strain>
    </source>
</reference>
<dbReference type="Pfam" id="PF00561">
    <property type="entry name" value="Abhydrolase_1"/>
    <property type="match status" value="1"/>
</dbReference>
<dbReference type="PANTHER" id="PTHR43433:SF5">
    <property type="entry name" value="AB HYDROLASE-1 DOMAIN-CONTAINING PROTEIN"/>
    <property type="match status" value="1"/>
</dbReference>
<dbReference type="InterPro" id="IPR029058">
    <property type="entry name" value="AB_hydrolase_fold"/>
</dbReference>
<dbReference type="EMBL" id="CP017754">
    <property type="protein sequence ID" value="AOZ04814.1"/>
    <property type="molecule type" value="Genomic_DNA"/>
</dbReference>
<feature type="domain" description="AB hydrolase-1" evidence="1">
    <location>
        <begin position="30"/>
        <end position="256"/>
    </location>
</feature>
<dbReference type="Proteomes" id="UP000177515">
    <property type="component" value="Chromosome 1"/>
</dbReference>
<name>A0ABN4TCA8_9BURK</name>
<gene>
    <name evidence="2" type="ORF">BKK80_02450</name>
</gene>
<evidence type="ECO:0000259" key="1">
    <source>
        <dbReference type="Pfam" id="PF00561"/>
    </source>
</evidence>
<accession>A0ABN4TCA8</accession>